<keyword evidence="2 7" id="KW-0645">Protease</keyword>
<keyword evidence="5 7" id="KW-0720">Serine protease</keyword>
<dbReference type="FunFam" id="2.60.40.2310:FF:000002">
    <property type="entry name" value="p69E protein-like"/>
    <property type="match status" value="1"/>
</dbReference>
<dbReference type="Gene3D" id="3.40.50.200">
    <property type="entry name" value="Peptidase S8/S53 domain"/>
    <property type="match status" value="2"/>
</dbReference>
<proteinExistence type="inferred from homology"/>
<evidence type="ECO:0000313" key="11">
    <source>
        <dbReference type="EMBL" id="KAJ4786849.1"/>
    </source>
</evidence>
<evidence type="ECO:0000313" key="12">
    <source>
        <dbReference type="Proteomes" id="UP001140206"/>
    </source>
</evidence>
<dbReference type="InterPro" id="IPR045051">
    <property type="entry name" value="SBT"/>
</dbReference>
<feature type="active site" description="Charge relay system" evidence="6 7">
    <location>
        <position position="168"/>
    </location>
</feature>
<evidence type="ECO:0000256" key="3">
    <source>
        <dbReference type="ARBA" id="ARBA00022729"/>
    </source>
</evidence>
<evidence type="ECO:0000256" key="5">
    <source>
        <dbReference type="ARBA" id="ARBA00022825"/>
    </source>
</evidence>
<keyword evidence="4 7" id="KW-0378">Hydrolase</keyword>
<accession>A0AAV8F5D1</accession>
<dbReference type="PROSITE" id="PS51892">
    <property type="entry name" value="SUBTILASE"/>
    <property type="match status" value="1"/>
</dbReference>
<dbReference type="EMBL" id="JAMFTS010000002">
    <property type="protein sequence ID" value="KAJ4786849.1"/>
    <property type="molecule type" value="Genomic_DNA"/>
</dbReference>
<feature type="domain" description="Inhibitor I9" evidence="9">
    <location>
        <begin position="19"/>
        <end position="72"/>
    </location>
</feature>
<dbReference type="PANTHER" id="PTHR10795">
    <property type="entry name" value="PROPROTEIN CONVERTASE SUBTILISIN/KEXIN"/>
    <property type="match status" value="1"/>
</dbReference>
<evidence type="ECO:0000256" key="4">
    <source>
        <dbReference type="ARBA" id="ARBA00022801"/>
    </source>
</evidence>
<dbReference type="Pfam" id="PF17766">
    <property type="entry name" value="fn3_6"/>
    <property type="match status" value="1"/>
</dbReference>
<feature type="domain" description="Peptidase S8/S53" evidence="8">
    <location>
        <begin position="160"/>
        <end position="520"/>
    </location>
</feature>
<feature type="domain" description="Subtilisin-like protease fibronectin type-III" evidence="10">
    <location>
        <begin position="593"/>
        <end position="688"/>
    </location>
</feature>
<dbReference type="InterPro" id="IPR015500">
    <property type="entry name" value="Peptidase_S8_subtilisin-rel"/>
</dbReference>
<evidence type="ECO:0000259" key="8">
    <source>
        <dbReference type="Pfam" id="PF00082"/>
    </source>
</evidence>
<dbReference type="InterPro" id="IPR036852">
    <property type="entry name" value="Peptidase_S8/S53_dom_sf"/>
</dbReference>
<evidence type="ECO:0000259" key="9">
    <source>
        <dbReference type="Pfam" id="PF05922"/>
    </source>
</evidence>
<dbReference type="AlphaFoldDB" id="A0AAV8F5D1"/>
<dbReference type="InterPro" id="IPR034197">
    <property type="entry name" value="Peptidases_S8_3"/>
</dbReference>
<dbReference type="GO" id="GO:0004252">
    <property type="term" value="F:serine-type endopeptidase activity"/>
    <property type="evidence" value="ECO:0007669"/>
    <property type="project" value="UniProtKB-UniRule"/>
</dbReference>
<dbReference type="InterPro" id="IPR010259">
    <property type="entry name" value="S8pro/Inhibitor_I9"/>
</dbReference>
<comment type="similarity">
    <text evidence="1 7">Belongs to the peptidase S8 family.</text>
</comment>
<dbReference type="Gene3D" id="3.30.70.80">
    <property type="entry name" value="Peptidase S8 propeptide/proteinase inhibitor I9"/>
    <property type="match status" value="1"/>
</dbReference>
<reference evidence="11" key="1">
    <citation type="submission" date="2022-08" db="EMBL/GenBank/DDBJ databases">
        <authorList>
            <person name="Marques A."/>
        </authorList>
    </citation>
    <scope>NUCLEOTIDE SEQUENCE</scope>
    <source>
        <strain evidence="11">RhyPub2mFocal</strain>
        <tissue evidence="11">Leaves</tissue>
    </source>
</reference>
<comment type="caution">
    <text evidence="11">The sequence shown here is derived from an EMBL/GenBank/DDBJ whole genome shotgun (WGS) entry which is preliminary data.</text>
</comment>
<evidence type="ECO:0000256" key="6">
    <source>
        <dbReference type="PIRSR" id="PIRSR615500-1"/>
    </source>
</evidence>
<evidence type="ECO:0000256" key="2">
    <source>
        <dbReference type="ARBA" id="ARBA00022670"/>
    </source>
</evidence>
<keyword evidence="3" id="KW-0732">Signal</keyword>
<organism evidence="11 12">
    <name type="scientific">Rhynchospora pubera</name>
    <dbReference type="NCBI Taxonomy" id="906938"/>
    <lineage>
        <taxon>Eukaryota</taxon>
        <taxon>Viridiplantae</taxon>
        <taxon>Streptophyta</taxon>
        <taxon>Embryophyta</taxon>
        <taxon>Tracheophyta</taxon>
        <taxon>Spermatophyta</taxon>
        <taxon>Magnoliopsida</taxon>
        <taxon>Liliopsida</taxon>
        <taxon>Poales</taxon>
        <taxon>Cyperaceae</taxon>
        <taxon>Cyperoideae</taxon>
        <taxon>Rhynchosporeae</taxon>
        <taxon>Rhynchospora</taxon>
    </lineage>
</organism>
<dbReference type="InterPro" id="IPR000209">
    <property type="entry name" value="Peptidase_S8/S53_dom"/>
</dbReference>
<dbReference type="CDD" id="cd04852">
    <property type="entry name" value="Peptidases_S8_3"/>
    <property type="match status" value="1"/>
</dbReference>
<evidence type="ECO:0000259" key="10">
    <source>
        <dbReference type="Pfam" id="PF17766"/>
    </source>
</evidence>
<evidence type="ECO:0000256" key="1">
    <source>
        <dbReference type="ARBA" id="ARBA00011073"/>
    </source>
</evidence>
<dbReference type="CDD" id="cd02120">
    <property type="entry name" value="PA_subtilisin_like"/>
    <property type="match status" value="1"/>
</dbReference>
<dbReference type="InterPro" id="IPR041469">
    <property type="entry name" value="Subtilisin-like_FN3"/>
</dbReference>
<dbReference type="Pfam" id="PF05922">
    <property type="entry name" value="Inhibitor_I9"/>
    <property type="match status" value="1"/>
</dbReference>
<keyword evidence="12" id="KW-1185">Reference proteome</keyword>
<dbReference type="PROSITE" id="PS00138">
    <property type="entry name" value="SUBTILASE_SER"/>
    <property type="match status" value="1"/>
</dbReference>
<dbReference type="SUPFAM" id="SSF52743">
    <property type="entry name" value="Subtilisin-like"/>
    <property type="match status" value="1"/>
</dbReference>
<dbReference type="InterPro" id="IPR023828">
    <property type="entry name" value="Peptidase_S8_Ser-AS"/>
</dbReference>
<dbReference type="GO" id="GO:0006508">
    <property type="term" value="P:proteolysis"/>
    <property type="evidence" value="ECO:0007669"/>
    <property type="project" value="UniProtKB-KW"/>
</dbReference>
<name>A0AAV8F5D1_9POAL</name>
<sequence>MRHVSFELPPLRLHNSSASTYSRTKVKAQDSIFYSYTKYINGFAATLEEEEAKQISQHPSVISVFPNRAHKLLTTRSWEFLGLERHGQVSSGSLWNKAKFGENIIIGNIDTAHVFLTLWTYTYKIWYFNSRKLIGARYFNKGYLAFLASINISRPSSLIDSPRDIDGHGTHTLSTAAGRFVPSANFLGYGNGTAKGGAPNARVAAYKVCWPPIHAPGCADSDILAAFDQAIHDRVHVLTVSLSGGNAGYFDDGIAIGAFHAVKNGITVVCAAGNSGPEYGSLSNTAPWIITVGASTIDREIQTDVLVANTNIRIKGQSYSTSKLPGKKYYPLIISTDAKLANASEQNAAIENGEVVRDAGAVGLVVANGPYSGNFIFVESNVIPATHITYKDGITLLNYINSTRSPMGYITAPQTTLGVKPSPVMAAFSSRGPNKYNEEILKPDIVAPGVNILAAISEGGNPTGIDIGNKRIPFYFETGTSMACPHIAGIAGLLKAMHPDWSPAAIRSAIMTSATVKDNEHLPIRDANLTNVTPFDYGSGHVRPNHAMNPGLVYDLSPADYLNFVCALGYNSSQLVMFTKPHLCPDTPINIENLNYPSIAIPKLLNKAKITRRVKNVGTIGSYTVRVEEPRGVSVRVRPTKLKFNKLGEEKEFKVLLKAQKGFSKGEYAFGSLVWSDGKHVVRSPIAVKTVMH</sequence>
<dbReference type="Gene3D" id="2.60.40.2310">
    <property type="match status" value="1"/>
</dbReference>
<evidence type="ECO:0000256" key="7">
    <source>
        <dbReference type="PROSITE-ProRule" id="PRU01240"/>
    </source>
</evidence>
<gene>
    <name evidence="11" type="ORF">LUZ62_038095</name>
</gene>
<dbReference type="PRINTS" id="PR00723">
    <property type="entry name" value="SUBTILISIN"/>
</dbReference>
<feature type="active site" description="Charge relay system" evidence="6 7">
    <location>
        <position position="481"/>
    </location>
</feature>
<protein>
    <submittedName>
        <fullName evidence="11">Subtilisin-like protease</fullName>
    </submittedName>
</protein>
<dbReference type="Pfam" id="PF00082">
    <property type="entry name" value="Peptidase_S8"/>
    <property type="match status" value="1"/>
</dbReference>
<dbReference type="Proteomes" id="UP001140206">
    <property type="component" value="Chromosome 2"/>
</dbReference>
<feature type="active site" description="Charge relay system" evidence="6 7">
    <location>
        <position position="110"/>
    </location>
</feature>
<dbReference type="InterPro" id="IPR037045">
    <property type="entry name" value="S8pro/Inhibitor_I9_sf"/>
</dbReference>